<dbReference type="AlphaFoldDB" id="A0A4R6Y1Q8"/>
<reference evidence="1 2" key="1">
    <citation type="submission" date="2019-03" db="EMBL/GenBank/DDBJ databases">
        <title>Genomic Encyclopedia of Type Strains, Phase IV (KMG-IV): sequencing the most valuable type-strain genomes for metagenomic binning, comparative biology and taxonomic classification.</title>
        <authorList>
            <person name="Goeker M."/>
        </authorList>
    </citation>
    <scope>NUCLEOTIDE SEQUENCE [LARGE SCALE GENOMIC DNA]</scope>
    <source>
        <strain evidence="1 2">DSM 102852</strain>
    </source>
</reference>
<dbReference type="EMBL" id="SNZE01000022">
    <property type="protein sequence ID" value="TDR30339.1"/>
    <property type="molecule type" value="Genomic_DNA"/>
</dbReference>
<keyword evidence="2" id="KW-1185">Reference proteome</keyword>
<dbReference type="OrthoDB" id="5567525at2"/>
<name>A0A4R6Y1Q8_9BURK</name>
<accession>A0A4R6Y1Q8</accession>
<evidence type="ECO:0008006" key="3">
    <source>
        <dbReference type="Google" id="ProtNLM"/>
    </source>
</evidence>
<dbReference type="Proteomes" id="UP000294480">
    <property type="component" value="Unassembled WGS sequence"/>
</dbReference>
<evidence type="ECO:0000313" key="2">
    <source>
        <dbReference type="Proteomes" id="UP000294480"/>
    </source>
</evidence>
<dbReference type="RefSeq" id="WP_133621217.1">
    <property type="nucleotide sequence ID" value="NZ_SNZE01000022.1"/>
</dbReference>
<comment type="caution">
    <text evidence="1">The sequence shown here is derived from an EMBL/GenBank/DDBJ whole genome shotgun (WGS) entry which is preliminary data.</text>
</comment>
<gene>
    <name evidence="1" type="ORF">DFR44_1228</name>
</gene>
<organism evidence="1 2">
    <name type="scientific">Hydromonas duriensis</name>
    <dbReference type="NCBI Taxonomy" id="1527608"/>
    <lineage>
        <taxon>Bacteria</taxon>
        <taxon>Pseudomonadati</taxon>
        <taxon>Pseudomonadota</taxon>
        <taxon>Betaproteobacteria</taxon>
        <taxon>Burkholderiales</taxon>
        <taxon>Burkholderiaceae</taxon>
        <taxon>Hydromonas</taxon>
    </lineage>
</organism>
<protein>
    <recommendedName>
        <fullName evidence="3">Tail sheath protein</fullName>
    </recommendedName>
</protein>
<evidence type="ECO:0000313" key="1">
    <source>
        <dbReference type="EMBL" id="TDR30339.1"/>
    </source>
</evidence>
<sequence>MQNIYQRRLVGQQSGVQVNMPVDKTDRILPEVGDQIVATVGCFTRGRIDRPFFVSADKLQRYLGQAQSMRRDARNETYIQLYEAMRAGAAGAVVSRLSSDEASNAHIVIAADTEAIHVTTNLALAGNWLLSIQMMDCINAGVYVDVSRGINNPQHVHLRIRERDKDSQGNDTNEGAMLYELEGSVVDGELDENNNSIFIGDVAHRFYGDWLQIQANPDVDPNIMNQRYAQRYGVPVVAFSDAGVVSVRNKSQAVAMLGKTNLKYRYLIAATADMTLVSELMSLAQDFNRKLFIEVSGLLSPEAAAAWLSNFNYSAQGGMYFDFNWSPLRRDDPTGVSGNVVFGTVGQKAGAACARNAITNGFGLSQLNQPIAGKDYFITGTRISQIYQLDDTDLALLAKARINPAIFSEYHDGSGYVWADSFSGAKKNGITKLASASEIMIWVQDMWGRFGKGLLQKPMEAAIDSMTKFSNEQLQAMDGSNWLTPSAQLNGQSFAFMVAPSERYPDDHIDTTIMLSIDGVVRVVNISTEVYSRH</sequence>
<proteinExistence type="predicted"/>